<dbReference type="KEGG" id="fmr:Fuma_00813"/>
<dbReference type="STRING" id="1891926.Fuma_00813"/>
<organism evidence="1 2">
    <name type="scientific">Fuerstiella marisgermanici</name>
    <dbReference type="NCBI Taxonomy" id="1891926"/>
    <lineage>
        <taxon>Bacteria</taxon>
        <taxon>Pseudomonadati</taxon>
        <taxon>Planctomycetota</taxon>
        <taxon>Planctomycetia</taxon>
        <taxon>Planctomycetales</taxon>
        <taxon>Planctomycetaceae</taxon>
        <taxon>Fuerstiella</taxon>
    </lineage>
</organism>
<name>A0A1P8WAW5_9PLAN</name>
<dbReference type="EMBL" id="CP017641">
    <property type="protein sequence ID" value="APZ91227.1"/>
    <property type="molecule type" value="Genomic_DNA"/>
</dbReference>
<evidence type="ECO:0000313" key="2">
    <source>
        <dbReference type="Proteomes" id="UP000187735"/>
    </source>
</evidence>
<accession>A0A1P8WAW5</accession>
<sequence length="46" mass="5267">MKSQLEVAKNDVNLCFHAAHSLRVQRIVQVSRCAAGYFLMESDLRM</sequence>
<gene>
    <name evidence="1" type="ORF">Fuma_00813</name>
</gene>
<reference evidence="1 2" key="1">
    <citation type="journal article" date="2016" name="Front. Microbiol.">
        <title>Fuerstia marisgermanicae gen. nov., sp. nov., an Unusual Member of the Phylum Planctomycetes from the German Wadden Sea.</title>
        <authorList>
            <person name="Kohn T."/>
            <person name="Heuer A."/>
            <person name="Jogler M."/>
            <person name="Vollmers J."/>
            <person name="Boedeker C."/>
            <person name="Bunk B."/>
            <person name="Rast P."/>
            <person name="Borchert D."/>
            <person name="Glockner I."/>
            <person name="Freese H.M."/>
            <person name="Klenk H.P."/>
            <person name="Overmann J."/>
            <person name="Kaster A.K."/>
            <person name="Rohde M."/>
            <person name="Wiegand S."/>
            <person name="Jogler C."/>
        </authorList>
    </citation>
    <scope>NUCLEOTIDE SEQUENCE [LARGE SCALE GENOMIC DNA]</scope>
    <source>
        <strain evidence="1 2">NH11</strain>
    </source>
</reference>
<protein>
    <submittedName>
        <fullName evidence="1">Uncharacterized protein</fullName>
    </submittedName>
</protein>
<proteinExistence type="predicted"/>
<keyword evidence="2" id="KW-1185">Reference proteome</keyword>
<evidence type="ECO:0000313" key="1">
    <source>
        <dbReference type="EMBL" id="APZ91227.1"/>
    </source>
</evidence>
<dbReference type="Proteomes" id="UP000187735">
    <property type="component" value="Chromosome"/>
</dbReference>
<dbReference type="AlphaFoldDB" id="A0A1P8WAW5"/>